<evidence type="ECO:0000313" key="2">
    <source>
        <dbReference type="Proteomes" id="UP000887116"/>
    </source>
</evidence>
<gene>
    <name evidence="1" type="ORF">TNCT_95831</name>
</gene>
<protein>
    <submittedName>
        <fullName evidence="1">Uncharacterized protein</fullName>
    </submittedName>
</protein>
<dbReference type="EMBL" id="BMAO01020477">
    <property type="protein sequence ID" value="GFQ67637.1"/>
    <property type="molecule type" value="Genomic_DNA"/>
</dbReference>
<reference evidence="1" key="1">
    <citation type="submission" date="2020-07" db="EMBL/GenBank/DDBJ databases">
        <title>Multicomponent nature underlies the extraordinary mechanical properties of spider dragline silk.</title>
        <authorList>
            <person name="Kono N."/>
            <person name="Nakamura H."/>
            <person name="Mori M."/>
            <person name="Yoshida Y."/>
            <person name="Ohtoshi R."/>
            <person name="Malay A.D."/>
            <person name="Moran D.A.P."/>
            <person name="Tomita M."/>
            <person name="Numata K."/>
            <person name="Arakawa K."/>
        </authorList>
    </citation>
    <scope>NUCLEOTIDE SEQUENCE</scope>
</reference>
<comment type="caution">
    <text evidence="1">The sequence shown here is derived from an EMBL/GenBank/DDBJ whole genome shotgun (WGS) entry which is preliminary data.</text>
</comment>
<sequence length="101" mass="11156">MAPGLPNEVCQLLADCPIDGRDSIGWGCFLPEQACQGSHYSCSAHLVLFFLKCTLDATEREVFSGRGGTENSEISILRNVWGIGCEELYRLSISRIVSIFR</sequence>
<dbReference type="AlphaFoldDB" id="A0A8X6H5T6"/>
<keyword evidence="2" id="KW-1185">Reference proteome</keyword>
<name>A0A8X6H5T6_TRICU</name>
<proteinExistence type="predicted"/>
<dbReference type="Proteomes" id="UP000887116">
    <property type="component" value="Unassembled WGS sequence"/>
</dbReference>
<evidence type="ECO:0000313" key="1">
    <source>
        <dbReference type="EMBL" id="GFQ67637.1"/>
    </source>
</evidence>
<accession>A0A8X6H5T6</accession>
<organism evidence="1 2">
    <name type="scientific">Trichonephila clavata</name>
    <name type="common">Joro spider</name>
    <name type="synonym">Nephila clavata</name>
    <dbReference type="NCBI Taxonomy" id="2740835"/>
    <lineage>
        <taxon>Eukaryota</taxon>
        <taxon>Metazoa</taxon>
        <taxon>Ecdysozoa</taxon>
        <taxon>Arthropoda</taxon>
        <taxon>Chelicerata</taxon>
        <taxon>Arachnida</taxon>
        <taxon>Araneae</taxon>
        <taxon>Araneomorphae</taxon>
        <taxon>Entelegynae</taxon>
        <taxon>Araneoidea</taxon>
        <taxon>Nephilidae</taxon>
        <taxon>Trichonephila</taxon>
    </lineage>
</organism>